<evidence type="ECO:0000256" key="1">
    <source>
        <dbReference type="ARBA" id="ARBA00021268"/>
    </source>
</evidence>
<dbReference type="OrthoDB" id="10253098at2759"/>
<dbReference type="Gene3D" id="1.10.10.390">
    <property type="match status" value="1"/>
</dbReference>
<gene>
    <name evidence="3" type="ORF">ASIM_LOCUS2163</name>
</gene>
<sequence length="140" mass="16502">MRDYVDCCNCSKLPQFSPENLKSGFTADMKNAALTKLKINPRQARRVYEILRLMNTNTSDETEMKAYRIDVKRRLEKPLKKSDRDWRKLMKALDEKEMATVAASEMNVEKKLNLLQQLFEADVEDYKTTINRLKLFSKLF</sequence>
<name>A0A3P6N4H8_ANISI</name>
<protein>
    <recommendedName>
        <fullName evidence="1">Histone acetyltransferase type B catalytic subunit</fullName>
    </recommendedName>
</protein>
<evidence type="ECO:0000313" key="4">
    <source>
        <dbReference type="Proteomes" id="UP000267096"/>
    </source>
</evidence>
<dbReference type="InterPro" id="IPR016181">
    <property type="entry name" value="Acyl_CoA_acyltransferase"/>
</dbReference>
<organism evidence="3 4">
    <name type="scientific">Anisakis simplex</name>
    <name type="common">Herring worm</name>
    <dbReference type="NCBI Taxonomy" id="6269"/>
    <lineage>
        <taxon>Eukaryota</taxon>
        <taxon>Metazoa</taxon>
        <taxon>Ecdysozoa</taxon>
        <taxon>Nematoda</taxon>
        <taxon>Chromadorea</taxon>
        <taxon>Rhabditida</taxon>
        <taxon>Spirurina</taxon>
        <taxon>Ascaridomorpha</taxon>
        <taxon>Ascaridoidea</taxon>
        <taxon>Anisakidae</taxon>
        <taxon>Anisakis</taxon>
        <taxon>Anisakis simplex complex</taxon>
    </lineage>
</organism>
<dbReference type="Pfam" id="PF21183">
    <property type="entry name" value="HAT1_C"/>
    <property type="match status" value="1"/>
</dbReference>
<dbReference type="GO" id="GO:0000781">
    <property type="term" value="C:chromosome, telomeric region"/>
    <property type="evidence" value="ECO:0007669"/>
    <property type="project" value="GOC"/>
</dbReference>
<keyword evidence="4" id="KW-1185">Reference proteome</keyword>
<dbReference type="InterPro" id="IPR013523">
    <property type="entry name" value="Hist_AcTrfase_HAT1_C"/>
</dbReference>
<dbReference type="Proteomes" id="UP000267096">
    <property type="component" value="Unassembled WGS sequence"/>
</dbReference>
<dbReference type="GO" id="GO:0005634">
    <property type="term" value="C:nucleus"/>
    <property type="evidence" value="ECO:0007669"/>
    <property type="project" value="InterPro"/>
</dbReference>
<evidence type="ECO:0000313" key="3">
    <source>
        <dbReference type="EMBL" id="VDK19692.1"/>
    </source>
</evidence>
<dbReference type="EMBL" id="UYRR01002769">
    <property type="protein sequence ID" value="VDK19692.1"/>
    <property type="molecule type" value="Genomic_DNA"/>
</dbReference>
<proteinExistence type="predicted"/>
<dbReference type="GO" id="GO:0031509">
    <property type="term" value="P:subtelomeric heterochromatin formation"/>
    <property type="evidence" value="ECO:0007669"/>
    <property type="project" value="InterPro"/>
</dbReference>
<dbReference type="InterPro" id="IPR017380">
    <property type="entry name" value="Hist_AcTrfase_B-typ_cat-su"/>
</dbReference>
<feature type="domain" description="Histone acetyltransferase type B catalytic subunit C-terminal" evidence="2">
    <location>
        <begin position="2"/>
        <end position="53"/>
    </location>
</feature>
<dbReference type="InterPro" id="IPR048776">
    <property type="entry name" value="HAT1_C"/>
</dbReference>
<dbReference type="GO" id="GO:0042393">
    <property type="term" value="F:histone binding"/>
    <property type="evidence" value="ECO:0007669"/>
    <property type="project" value="InterPro"/>
</dbReference>
<dbReference type="SUPFAM" id="SSF55729">
    <property type="entry name" value="Acyl-CoA N-acyltransferases (Nat)"/>
    <property type="match status" value="1"/>
</dbReference>
<dbReference type="PANTHER" id="PTHR12046">
    <property type="entry name" value="HISTONE ACETYLTRANSFERASE TYPE B CATALYTIC SUBUNIT"/>
    <property type="match status" value="1"/>
</dbReference>
<dbReference type="AlphaFoldDB" id="A0A3P6N4H8"/>
<reference evidence="3 4" key="1">
    <citation type="submission" date="2018-11" db="EMBL/GenBank/DDBJ databases">
        <authorList>
            <consortium name="Pathogen Informatics"/>
        </authorList>
    </citation>
    <scope>NUCLEOTIDE SEQUENCE [LARGE SCALE GENOMIC DNA]</scope>
</reference>
<evidence type="ECO:0000259" key="2">
    <source>
        <dbReference type="Pfam" id="PF21183"/>
    </source>
</evidence>
<accession>A0A3P6N4H8</accession>
<dbReference type="GO" id="GO:0004402">
    <property type="term" value="F:histone acetyltransferase activity"/>
    <property type="evidence" value="ECO:0007669"/>
    <property type="project" value="InterPro"/>
</dbReference>